<gene>
    <name evidence="2" type="ORF">VitviT2T_015782</name>
</gene>
<evidence type="ECO:0000313" key="2">
    <source>
        <dbReference type="EMBL" id="WJZ97153.1"/>
    </source>
</evidence>
<keyword evidence="1" id="KW-0812">Transmembrane</keyword>
<proteinExistence type="predicted"/>
<reference evidence="2 3" key="1">
    <citation type="journal article" date="2023" name="Hortic Res">
        <title>The complete reference genome for grapevine (Vitis vinifera L.) genetics and breeding.</title>
        <authorList>
            <person name="Shi X."/>
            <person name="Cao S."/>
            <person name="Wang X."/>
            <person name="Huang S."/>
            <person name="Wang Y."/>
            <person name="Liu Z."/>
            <person name="Liu W."/>
            <person name="Leng X."/>
            <person name="Peng Y."/>
            <person name="Wang N."/>
            <person name="Wang Y."/>
            <person name="Ma Z."/>
            <person name="Xu X."/>
            <person name="Zhang F."/>
            <person name="Xue H."/>
            <person name="Zhong H."/>
            <person name="Wang Y."/>
            <person name="Zhang K."/>
            <person name="Velt A."/>
            <person name="Avia K."/>
            <person name="Holtgrawe D."/>
            <person name="Grimplet J."/>
            <person name="Matus J.T."/>
            <person name="Ware D."/>
            <person name="Wu X."/>
            <person name="Wang H."/>
            <person name="Liu C."/>
            <person name="Fang Y."/>
            <person name="Rustenholz C."/>
            <person name="Cheng Z."/>
            <person name="Xiao H."/>
            <person name="Zhou Y."/>
        </authorList>
    </citation>
    <scope>NUCLEOTIDE SEQUENCE [LARGE SCALE GENOMIC DNA]</scope>
    <source>
        <strain evidence="3">cv. Pinot noir / PN40024</strain>
        <tissue evidence="2">Leaf</tissue>
    </source>
</reference>
<evidence type="ECO:0000256" key="1">
    <source>
        <dbReference type="SAM" id="Phobius"/>
    </source>
</evidence>
<accession>A0ABY9CNN9</accession>
<protein>
    <submittedName>
        <fullName evidence="2">Uncharacterized protein</fullName>
    </submittedName>
</protein>
<name>A0ABY9CNN9_VITVI</name>
<keyword evidence="1" id="KW-0472">Membrane</keyword>
<evidence type="ECO:0000313" key="3">
    <source>
        <dbReference type="Proteomes" id="UP001227230"/>
    </source>
</evidence>
<keyword evidence="3" id="KW-1185">Reference proteome</keyword>
<feature type="transmembrane region" description="Helical" evidence="1">
    <location>
        <begin position="54"/>
        <end position="76"/>
    </location>
</feature>
<dbReference type="EMBL" id="CP126657">
    <property type="protein sequence ID" value="WJZ97153.1"/>
    <property type="molecule type" value="Genomic_DNA"/>
</dbReference>
<feature type="transmembrane region" description="Helical" evidence="1">
    <location>
        <begin position="126"/>
        <end position="150"/>
    </location>
</feature>
<feature type="transmembrane region" description="Helical" evidence="1">
    <location>
        <begin position="96"/>
        <end position="119"/>
    </location>
</feature>
<organism evidence="2 3">
    <name type="scientific">Vitis vinifera</name>
    <name type="common">Grape</name>
    <dbReference type="NCBI Taxonomy" id="29760"/>
    <lineage>
        <taxon>Eukaryota</taxon>
        <taxon>Viridiplantae</taxon>
        <taxon>Streptophyta</taxon>
        <taxon>Embryophyta</taxon>
        <taxon>Tracheophyta</taxon>
        <taxon>Spermatophyta</taxon>
        <taxon>Magnoliopsida</taxon>
        <taxon>eudicotyledons</taxon>
        <taxon>Gunneridae</taxon>
        <taxon>Pentapetalae</taxon>
        <taxon>rosids</taxon>
        <taxon>Vitales</taxon>
        <taxon>Vitaceae</taxon>
        <taxon>Viteae</taxon>
        <taxon>Vitis</taxon>
    </lineage>
</organism>
<keyword evidence="1" id="KW-1133">Transmembrane helix</keyword>
<dbReference type="Proteomes" id="UP001227230">
    <property type="component" value="Chromosome 10"/>
</dbReference>
<sequence>MHHLLKALITVAPKKWQRFMADSRMIKYYRVLRRLSQKVFLLGTRGGTLLFNKAMPLLFVATMSSLLYLICMKLGSMDFFQSFLSKIGCSLGSRVLLSRGLGCEGWLLLVLILSAFGIFDGTIRNMIPYVVVGILFFVCYLISMFGIFHFRDLFCEVFISLLITKASLFGSCCSNKWAALALECFLRALDLDWAPALMIGPYGTEASSSALDQGQRQQEIEEVFPTEAETSYSAPDRGQQEIEEVSPPVWRASQPWIVQLDKIKRKISIFLNYLKMFPDFLSVATTVSPRHRIKYLIIYMKQTIHRYILMIR</sequence>